<dbReference type="GO" id="GO:0009073">
    <property type="term" value="P:aromatic amino acid family biosynthetic process"/>
    <property type="evidence" value="ECO:0007669"/>
    <property type="project" value="InterPro"/>
</dbReference>
<dbReference type="SUPFAM" id="SSF51569">
    <property type="entry name" value="Aldolase"/>
    <property type="match status" value="1"/>
</dbReference>
<dbReference type="GO" id="GO:0003849">
    <property type="term" value="F:3-deoxy-7-phosphoheptulonate synthase activity"/>
    <property type="evidence" value="ECO:0007669"/>
    <property type="project" value="UniProtKB-EC"/>
</dbReference>
<evidence type="ECO:0000313" key="6">
    <source>
        <dbReference type="Proteomes" id="UP000528457"/>
    </source>
</evidence>
<dbReference type="PANTHER" id="PTHR21337">
    <property type="entry name" value="PHOSPHO-2-DEHYDRO-3-DEOXYHEPTONATE ALDOLASE 1, 2"/>
    <property type="match status" value="1"/>
</dbReference>
<feature type="binding site" evidence="3">
    <location>
        <position position="67"/>
    </location>
    <ligand>
        <name>Mn(2+)</name>
        <dbReference type="ChEBI" id="CHEBI:29035"/>
    </ligand>
</feature>
<keyword evidence="6" id="KW-1185">Reference proteome</keyword>
<feature type="binding site" evidence="3">
    <location>
        <position position="394"/>
    </location>
    <ligand>
        <name>Mn(2+)</name>
        <dbReference type="ChEBI" id="CHEBI:29035"/>
    </ligand>
</feature>
<comment type="cofactor">
    <cofactor evidence="3">
        <name>Mn(2+)</name>
        <dbReference type="ChEBI" id="CHEBI:29035"/>
    </cofactor>
    <cofactor evidence="3">
        <name>Co(2+)</name>
        <dbReference type="ChEBI" id="CHEBI:48828"/>
    </cofactor>
    <cofactor evidence="3">
        <name>Cd(2+)</name>
        <dbReference type="ChEBI" id="CHEBI:48775"/>
    </cofactor>
    <text evidence="3">Binds 1 divalent cation per subunit. The enzyme is active with manganese, cobalt or cadmium ions.</text>
</comment>
<feature type="binding site" evidence="3">
    <location>
        <begin position="266"/>
        <end position="267"/>
    </location>
    <ligand>
        <name>phosphoenolpyruvate</name>
        <dbReference type="ChEBI" id="CHEBI:58702"/>
    </ligand>
</feature>
<feature type="binding site" evidence="3">
    <location>
        <position position="289"/>
    </location>
    <ligand>
        <name>phosphoenolpyruvate</name>
        <dbReference type="ChEBI" id="CHEBI:58702"/>
    </ligand>
</feature>
<sequence>MDWTPNSWQQFPILQQPQYPDAQTHAEVLKQITQQPPLVFAKESERLKQQLADVAMGKAFLLQGGDCAESFRDFSANQIRDTLKVILQMAIVLTYAGRKPVVKVGRIAGQFAKPRSSDIETREGLSLDSYRGDIVNATDFTEAARTPDPERLLKAYHQSTATLNLLRSMVQGGMADLHQVSRWNLDFVQGNEQCARYQELARQIQDTLDFMEVCGVTSETHPALSRTDLYTSHEALLLDYEQALTRQDSFSGQWYNCAAHMLWIGERTRQLDGAHIEYMRGIHNPIGVKIGPNMQADELMTLIDRLNPENEAGRLTLITRMGADTIGDKLPGLARRVASEGRAVVWSSDPMHGNTVTSGNGFKTRSFDAILKEIQNFFKVLKAEGQHPGGVHLEMTGAHVTECLGGSYHVSEADLENCYRSQCDPRLNAQQVLELAFNVADCLR</sequence>
<feature type="binding site" evidence="3">
    <location>
        <position position="106"/>
    </location>
    <ligand>
        <name>phosphoenolpyruvate</name>
        <dbReference type="ChEBI" id="CHEBI:58702"/>
    </ligand>
</feature>
<keyword evidence="3" id="KW-0170">Cobalt</keyword>
<keyword evidence="3" id="KW-0464">Manganese</keyword>
<dbReference type="InParanoid" id="A0A7X0JXT2"/>
<keyword evidence="2 4" id="KW-0808">Transferase</keyword>
<dbReference type="Gene3D" id="3.20.20.70">
    <property type="entry name" value="Aldolase class I"/>
    <property type="match status" value="1"/>
</dbReference>
<evidence type="ECO:0000256" key="1">
    <source>
        <dbReference type="ARBA" id="ARBA00008911"/>
    </source>
</evidence>
<feature type="binding site" evidence="3">
    <location>
        <position position="424"/>
    </location>
    <ligand>
        <name>Mn(2+)</name>
        <dbReference type="ChEBI" id="CHEBI:29035"/>
    </ligand>
</feature>
<evidence type="ECO:0000256" key="3">
    <source>
        <dbReference type="PIRSR" id="PIRSR602480-1"/>
    </source>
</evidence>
<protein>
    <recommendedName>
        <fullName evidence="4">Phospho-2-dehydro-3-deoxyheptonate aldolase</fullName>
        <ecNumber evidence="4">2.5.1.54</ecNumber>
    </recommendedName>
</protein>
<organism evidence="5 6">
    <name type="scientific">Pseudoteredinibacter isoporae</name>
    <dbReference type="NCBI Taxonomy" id="570281"/>
    <lineage>
        <taxon>Bacteria</taxon>
        <taxon>Pseudomonadati</taxon>
        <taxon>Pseudomonadota</taxon>
        <taxon>Gammaproteobacteria</taxon>
        <taxon>Cellvibrionales</taxon>
        <taxon>Cellvibrionaceae</taxon>
        <taxon>Pseudoteredinibacter</taxon>
    </lineage>
</organism>
<gene>
    <name evidence="5" type="ORF">HNR48_003693</name>
</gene>
<dbReference type="Pfam" id="PF01474">
    <property type="entry name" value="DAHP_synth_2"/>
    <property type="match status" value="1"/>
</dbReference>
<proteinExistence type="inferred from homology"/>
<dbReference type="InterPro" id="IPR002480">
    <property type="entry name" value="DAHP_synth_2"/>
</dbReference>
<dbReference type="PANTHER" id="PTHR21337:SF0">
    <property type="entry name" value="PHOSPHO-2-DEHYDRO-3-DEOXYHEPTONATE ALDOLASE"/>
    <property type="match status" value="1"/>
</dbReference>
<dbReference type="AlphaFoldDB" id="A0A7X0JXT2"/>
<keyword evidence="3" id="KW-0104">Cadmium</keyword>
<comment type="catalytic activity">
    <reaction evidence="4">
        <text>D-erythrose 4-phosphate + phosphoenolpyruvate + H2O = 7-phospho-2-dehydro-3-deoxy-D-arabino-heptonate + phosphate</text>
        <dbReference type="Rhea" id="RHEA:14717"/>
        <dbReference type="ChEBI" id="CHEBI:15377"/>
        <dbReference type="ChEBI" id="CHEBI:16897"/>
        <dbReference type="ChEBI" id="CHEBI:43474"/>
        <dbReference type="ChEBI" id="CHEBI:58394"/>
        <dbReference type="ChEBI" id="CHEBI:58702"/>
        <dbReference type="EC" id="2.5.1.54"/>
    </reaction>
</comment>
<accession>A0A7X0JXT2</accession>
<feature type="binding site" evidence="3">
    <location>
        <position position="352"/>
    </location>
    <ligand>
        <name>Mn(2+)</name>
        <dbReference type="ChEBI" id="CHEBI:29035"/>
    </ligand>
</feature>
<evidence type="ECO:0000256" key="4">
    <source>
        <dbReference type="RuleBase" id="RU363071"/>
    </source>
</evidence>
<dbReference type="InterPro" id="IPR013785">
    <property type="entry name" value="Aldolase_TIM"/>
</dbReference>
<reference evidence="5 6" key="1">
    <citation type="submission" date="2020-08" db="EMBL/GenBank/DDBJ databases">
        <title>Genomic Encyclopedia of Type Strains, Phase IV (KMG-IV): sequencing the most valuable type-strain genomes for metagenomic binning, comparative biology and taxonomic classification.</title>
        <authorList>
            <person name="Goeker M."/>
        </authorList>
    </citation>
    <scope>NUCLEOTIDE SEQUENCE [LARGE SCALE GENOMIC DNA]</scope>
    <source>
        <strain evidence="5 6">DSM 22368</strain>
    </source>
</reference>
<dbReference type="EMBL" id="JACHHT010000003">
    <property type="protein sequence ID" value="MBB6523391.1"/>
    <property type="molecule type" value="Genomic_DNA"/>
</dbReference>
<comment type="caution">
    <text evidence="5">The sequence shown here is derived from an EMBL/GenBank/DDBJ whole genome shotgun (WGS) entry which is preliminary data.</text>
</comment>
<dbReference type="RefSeq" id="WP_208020259.1">
    <property type="nucleotide sequence ID" value="NZ_JAAONY010000003.1"/>
</dbReference>
<feature type="binding site" evidence="3">
    <location>
        <position position="320"/>
    </location>
    <ligand>
        <name>phosphoenolpyruvate</name>
        <dbReference type="ChEBI" id="CHEBI:58702"/>
    </ligand>
</feature>
<comment type="similarity">
    <text evidence="1 4">Belongs to the class-II DAHP synthase family.</text>
</comment>
<name>A0A7X0JXT2_9GAMM</name>
<evidence type="ECO:0000313" key="5">
    <source>
        <dbReference type="EMBL" id="MBB6523391.1"/>
    </source>
</evidence>
<dbReference type="NCBIfam" id="TIGR01358">
    <property type="entry name" value="DAHP_synth_II"/>
    <property type="match status" value="1"/>
</dbReference>
<dbReference type="EC" id="2.5.1.54" evidence="4"/>
<dbReference type="Proteomes" id="UP000528457">
    <property type="component" value="Unassembled WGS sequence"/>
</dbReference>
<evidence type="ECO:0000256" key="2">
    <source>
        <dbReference type="ARBA" id="ARBA00022679"/>
    </source>
</evidence>